<dbReference type="GO" id="GO:0009401">
    <property type="term" value="P:phosphoenolpyruvate-dependent sugar phosphotransferase system"/>
    <property type="evidence" value="ECO:0007669"/>
    <property type="project" value="UniProtKB-KW"/>
</dbReference>
<keyword evidence="5" id="KW-0808">Transferase</keyword>
<feature type="domain" description="PTS EIIA type-2" evidence="7">
    <location>
        <begin position="7"/>
        <end position="151"/>
    </location>
</feature>
<dbReference type="InterPro" id="IPR002178">
    <property type="entry name" value="PTS_EIIA_type-2_dom"/>
</dbReference>
<dbReference type="Proteomes" id="UP000051373">
    <property type="component" value="Unassembled WGS sequence"/>
</dbReference>
<dbReference type="InterPro" id="IPR051541">
    <property type="entry name" value="PTS_SugarTrans_NitroReg"/>
</dbReference>
<gene>
    <name evidence="8" type="ORF">AMJ83_02675</name>
</gene>
<evidence type="ECO:0000256" key="4">
    <source>
        <dbReference type="ARBA" id="ARBA00022597"/>
    </source>
</evidence>
<dbReference type="GO" id="GO:0016020">
    <property type="term" value="C:membrane"/>
    <property type="evidence" value="ECO:0007669"/>
    <property type="project" value="InterPro"/>
</dbReference>
<dbReference type="FunFam" id="3.40.930.10:FF:000009">
    <property type="entry name" value="PTS system, fructose specific IIABC component"/>
    <property type="match status" value="1"/>
</dbReference>
<dbReference type="STRING" id="1703779.AMJ83_02675"/>
<comment type="caution">
    <text evidence="8">The sequence shown here is derived from an EMBL/GenBank/DDBJ whole genome shotgun (WGS) entry which is preliminary data.</text>
</comment>
<evidence type="ECO:0000256" key="2">
    <source>
        <dbReference type="ARBA" id="ARBA00022448"/>
    </source>
</evidence>
<dbReference type="GO" id="GO:0008982">
    <property type="term" value="F:protein-N(PI)-phosphohistidine-sugar phosphotransferase activity"/>
    <property type="evidence" value="ECO:0007669"/>
    <property type="project" value="InterPro"/>
</dbReference>
<evidence type="ECO:0000313" key="9">
    <source>
        <dbReference type="Proteomes" id="UP000051373"/>
    </source>
</evidence>
<comment type="subcellular location">
    <subcellularLocation>
        <location evidence="1">Cytoplasm</location>
    </subcellularLocation>
</comment>
<keyword evidence="4" id="KW-0762">Sugar transport</keyword>
<evidence type="ECO:0000256" key="6">
    <source>
        <dbReference type="ARBA" id="ARBA00022683"/>
    </source>
</evidence>
<dbReference type="GO" id="GO:0005737">
    <property type="term" value="C:cytoplasm"/>
    <property type="evidence" value="ECO:0007669"/>
    <property type="project" value="UniProtKB-SubCell"/>
</dbReference>
<dbReference type="CDD" id="cd00211">
    <property type="entry name" value="PTS_IIA_fru"/>
    <property type="match status" value="1"/>
</dbReference>
<sequence>MQLKISEYLRPEAIIMEIKAKDKIAAINELVDHMVRNKLVSNGEEFVKALAKRENLESTGIGDGIAIPHARTNAVEDLILAFARSPKGIDFSSIDGKPSHIIFLIASPEGKKSEYIMALAKLSRFLRKHAVRELLRNAKDPVDVMDIVKKNEE</sequence>
<proteinExistence type="predicted"/>
<evidence type="ECO:0000259" key="7">
    <source>
        <dbReference type="PROSITE" id="PS51094"/>
    </source>
</evidence>
<organism evidence="8 9">
    <name type="scientific">candidate division WOR_3 bacterium SM23_42</name>
    <dbReference type="NCBI Taxonomy" id="1703779"/>
    <lineage>
        <taxon>Bacteria</taxon>
        <taxon>Bacteria division WOR-3</taxon>
    </lineage>
</organism>
<evidence type="ECO:0000256" key="5">
    <source>
        <dbReference type="ARBA" id="ARBA00022679"/>
    </source>
</evidence>
<dbReference type="InterPro" id="IPR004715">
    <property type="entry name" value="PTS_IIA_fruc"/>
</dbReference>
<dbReference type="EMBL" id="LJUJ01000003">
    <property type="protein sequence ID" value="KPK64340.1"/>
    <property type="molecule type" value="Genomic_DNA"/>
</dbReference>
<accession>A0A0S8FWP8</accession>
<dbReference type="Pfam" id="PF00359">
    <property type="entry name" value="PTS_EIIA_2"/>
    <property type="match status" value="1"/>
</dbReference>
<dbReference type="PATRIC" id="fig|1703779.3.peg.535"/>
<reference evidence="8 9" key="1">
    <citation type="journal article" date="2015" name="Microbiome">
        <title>Genomic resolution of linkages in carbon, nitrogen, and sulfur cycling among widespread estuary sediment bacteria.</title>
        <authorList>
            <person name="Baker B.J."/>
            <person name="Lazar C.S."/>
            <person name="Teske A.P."/>
            <person name="Dick G.J."/>
        </authorList>
    </citation>
    <scope>NUCLEOTIDE SEQUENCE [LARGE SCALE GENOMIC DNA]</scope>
    <source>
        <strain evidence="8">SM23_42</strain>
    </source>
</reference>
<keyword evidence="6" id="KW-0598">Phosphotransferase system</keyword>
<dbReference type="SUPFAM" id="SSF55804">
    <property type="entry name" value="Phoshotransferase/anion transport protein"/>
    <property type="match status" value="1"/>
</dbReference>
<dbReference type="PANTHER" id="PTHR47738">
    <property type="entry name" value="PTS SYSTEM FRUCTOSE-LIKE EIIA COMPONENT-RELATED"/>
    <property type="match status" value="1"/>
</dbReference>
<evidence type="ECO:0000256" key="3">
    <source>
        <dbReference type="ARBA" id="ARBA00022553"/>
    </source>
</evidence>
<dbReference type="NCBIfam" id="TIGR00848">
    <property type="entry name" value="fruA"/>
    <property type="match status" value="1"/>
</dbReference>
<dbReference type="AlphaFoldDB" id="A0A0S8FWP8"/>
<evidence type="ECO:0000313" key="8">
    <source>
        <dbReference type="EMBL" id="KPK64340.1"/>
    </source>
</evidence>
<dbReference type="PROSITE" id="PS51094">
    <property type="entry name" value="PTS_EIIA_TYPE_2"/>
    <property type="match status" value="1"/>
</dbReference>
<dbReference type="InterPro" id="IPR016152">
    <property type="entry name" value="PTrfase/Anion_transptr"/>
</dbReference>
<evidence type="ECO:0000256" key="1">
    <source>
        <dbReference type="ARBA" id="ARBA00004496"/>
    </source>
</evidence>
<keyword evidence="3" id="KW-0597">Phosphoprotein</keyword>
<keyword evidence="2" id="KW-0813">Transport</keyword>
<dbReference type="PROSITE" id="PS00372">
    <property type="entry name" value="PTS_EIIA_TYPE_2_HIS"/>
    <property type="match status" value="1"/>
</dbReference>
<dbReference type="Gene3D" id="3.40.930.10">
    <property type="entry name" value="Mannitol-specific EII, Chain A"/>
    <property type="match status" value="1"/>
</dbReference>
<protein>
    <recommendedName>
        <fullName evidence="7">PTS EIIA type-2 domain-containing protein</fullName>
    </recommendedName>
</protein>
<name>A0A0S8FWP8_UNCW3</name>